<feature type="region of interest" description="Disordered" evidence="1">
    <location>
        <begin position="166"/>
        <end position="215"/>
    </location>
</feature>
<evidence type="ECO:0000256" key="1">
    <source>
        <dbReference type="SAM" id="MobiDB-lite"/>
    </source>
</evidence>
<feature type="compositionally biased region" description="Polar residues" evidence="1">
    <location>
        <begin position="166"/>
        <end position="181"/>
    </location>
</feature>
<organism evidence="3 4">
    <name type="scientific">Ophiobolus disseminans</name>
    <dbReference type="NCBI Taxonomy" id="1469910"/>
    <lineage>
        <taxon>Eukaryota</taxon>
        <taxon>Fungi</taxon>
        <taxon>Dikarya</taxon>
        <taxon>Ascomycota</taxon>
        <taxon>Pezizomycotina</taxon>
        <taxon>Dothideomycetes</taxon>
        <taxon>Pleosporomycetidae</taxon>
        <taxon>Pleosporales</taxon>
        <taxon>Pleosporineae</taxon>
        <taxon>Phaeosphaeriaceae</taxon>
        <taxon>Ophiobolus</taxon>
    </lineage>
</organism>
<proteinExistence type="predicted"/>
<keyword evidence="2" id="KW-0732">Signal</keyword>
<feature type="signal peptide" evidence="2">
    <location>
        <begin position="1"/>
        <end position="20"/>
    </location>
</feature>
<protein>
    <submittedName>
        <fullName evidence="3">Uncharacterized protein</fullName>
    </submittedName>
</protein>
<reference evidence="3" key="1">
    <citation type="journal article" date="2020" name="Stud. Mycol.">
        <title>101 Dothideomycetes genomes: a test case for predicting lifestyles and emergence of pathogens.</title>
        <authorList>
            <person name="Haridas S."/>
            <person name="Albert R."/>
            <person name="Binder M."/>
            <person name="Bloem J."/>
            <person name="Labutti K."/>
            <person name="Salamov A."/>
            <person name="Andreopoulos B."/>
            <person name="Baker S."/>
            <person name="Barry K."/>
            <person name="Bills G."/>
            <person name="Bluhm B."/>
            <person name="Cannon C."/>
            <person name="Castanera R."/>
            <person name="Culley D."/>
            <person name="Daum C."/>
            <person name="Ezra D."/>
            <person name="Gonzalez J."/>
            <person name="Henrissat B."/>
            <person name="Kuo A."/>
            <person name="Liang C."/>
            <person name="Lipzen A."/>
            <person name="Lutzoni F."/>
            <person name="Magnuson J."/>
            <person name="Mondo S."/>
            <person name="Nolan M."/>
            <person name="Ohm R."/>
            <person name="Pangilinan J."/>
            <person name="Park H.-J."/>
            <person name="Ramirez L."/>
            <person name="Alfaro M."/>
            <person name="Sun H."/>
            <person name="Tritt A."/>
            <person name="Yoshinaga Y."/>
            <person name="Zwiers L.-H."/>
            <person name="Turgeon B."/>
            <person name="Goodwin S."/>
            <person name="Spatafora J."/>
            <person name="Crous P."/>
            <person name="Grigoriev I."/>
        </authorList>
    </citation>
    <scope>NUCLEOTIDE SEQUENCE</scope>
    <source>
        <strain evidence="3">CBS 113818</strain>
    </source>
</reference>
<evidence type="ECO:0000313" key="3">
    <source>
        <dbReference type="EMBL" id="KAF2831735.1"/>
    </source>
</evidence>
<feature type="chain" id="PRO_5025442301" evidence="2">
    <location>
        <begin position="21"/>
        <end position="244"/>
    </location>
</feature>
<keyword evidence="4" id="KW-1185">Reference proteome</keyword>
<dbReference type="AlphaFoldDB" id="A0A6A7AGM6"/>
<dbReference type="Proteomes" id="UP000799424">
    <property type="component" value="Unassembled WGS sequence"/>
</dbReference>
<evidence type="ECO:0000256" key="2">
    <source>
        <dbReference type="SAM" id="SignalP"/>
    </source>
</evidence>
<gene>
    <name evidence="3" type="ORF">CC86DRAFT_463551</name>
</gene>
<accession>A0A6A7AGM6</accession>
<feature type="compositionally biased region" description="Low complexity" evidence="1">
    <location>
        <begin position="182"/>
        <end position="215"/>
    </location>
</feature>
<dbReference type="EMBL" id="MU006218">
    <property type="protein sequence ID" value="KAF2831735.1"/>
    <property type="molecule type" value="Genomic_DNA"/>
</dbReference>
<name>A0A6A7AGM6_9PLEO</name>
<sequence>MNALLRFCLHGALIISTVQASLDIIKNAPAAIDFPVTKAPVDLYARQVGAQTCGFKSGDPGKPRVAASGWYCATDTVLNYWGFCPGSISKVEDCYIARVCQDSKACSSGCGRQGFSSTYRCPSNNVCVEDHLLSGTETFRYFSCGATARANDIYLASANGNFTMTRTQSTPMSRLATTSNTQTSPTVRSSASSSQVSSTSTVQETSTTSVAGTSAPATQSSSAAWVGRDIGVVGTLFFAVLAYL</sequence>
<evidence type="ECO:0000313" key="4">
    <source>
        <dbReference type="Proteomes" id="UP000799424"/>
    </source>
</evidence>